<dbReference type="Gene3D" id="2.30.42.10">
    <property type="match status" value="1"/>
</dbReference>
<feature type="region of interest" description="Disordered" evidence="2">
    <location>
        <begin position="1"/>
        <end position="66"/>
    </location>
</feature>
<dbReference type="HOGENOM" id="CLU_1922364_0_0_1"/>
<accession>A7TAE8</accession>
<dbReference type="STRING" id="45351.A7TAE8"/>
<reference evidence="4 5" key="1">
    <citation type="journal article" date="2007" name="Science">
        <title>Sea anemone genome reveals ancestral eumetazoan gene repertoire and genomic organization.</title>
        <authorList>
            <person name="Putnam N.H."/>
            <person name="Srivastava M."/>
            <person name="Hellsten U."/>
            <person name="Dirks B."/>
            <person name="Chapman J."/>
            <person name="Salamov A."/>
            <person name="Terry A."/>
            <person name="Shapiro H."/>
            <person name="Lindquist E."/>
            <person name="Kapitonov V.V."/>
            <person name="Jurka J."/>
            <person name="Genikhovich G."/>
            <person name="Grigoriev I.V."/>
            <person name="Lucas S.M."/>
            <person name="Steele R.E."/>
            <person name="Finnerty J.R."/>
            <person name="Technau U."/>
            <person name="Martindale M.Q."/>
            <person name="Rokhsar D.S."/>
        </authorList>
    </citation>
    <scope>NUCLEOTIDE SEQUENCE [LARGE SCALE GENOMIC DNA]</scope>
    <source>
        <strain evidence="5">CH2 X CH6</strain>
    </source>
</reference>
<dbReference type="PANTHER" id="PTHR14191">
    <property type="entry name" value="PDZ DOMAIN CONTAINING PROTEIN"/>
    <property type="match status" value="1"/>
</dbReference>
<evidence type="ECO:0000259" key="3">
    <source>
        <dbReference type="PROSITE" id="PS50106"/>
    </source>
</evidence>
<dbReference type="AlphaFoldDB" id="A7TAE8"/>
<dbReference type="eggNOG" id="KOG0606">
    <property type="taxonomic scope" value="Eukaryota"/>
</dbReference>
<organism evidence="4 5">
    <name type="scientific">Nematostella vectensis</name>
    <name type="common">Starlet sea anemone</name>
    <dbReference type="NCBI Taxonomy" id="45351"/>
    <lineage>
        <taxon>Eukaryota</taxon>
        <taxon>Metazoa</taxon>
        <taxon>Cnidaria</taxon>
        <taxon>Anthozoa</taxon>
        <taxon>Hexacorallia</taxon>
        <taxon>Actiniaria</taxon>
        <taxon>Edwardsiidae</taxon>
        <taxon>Nematostella</taxon>
    </lineage>
</organism>
<dbReference type="PANTHER" id="PTHR14191:SF27">
    <property type="entry name" value="MICROTUBULE ASSOCIATED SERINE_THREONINE KINASE FAMILY MEMBER 4"/>
    <property type="match status" value="1"/>
</dbReference>
<sequence length="132" mass="14703">MELRVQIHRTMSLPPDAGRGRPSVPKLELPASDDEMRLHISTDSPPMSPRYDAPPMSPRRRRTSTVSLSLRPPIVIEKGPRGYGFTLQAIRVYYGDTNYFTVHHLVSGVDHGSSAFEAGLRPGDLLTHVNDE</sequence>
<evidence type="ECO:0000256" key="2">
    <source>
        <dbReference type="SAM" id="MobiDB-lite"/>
    </source>
</evidence>
<keyword evidence="5" id="KW-1185">Reference proteome</keyword>
<keyword evidence="1" id="KW-0677">Repeat</keyword>
<dbReference type="InterPro" id="IPR051067">
    <property type="entry name" value="NHER"/>
</dbReference>
<dbReference type="EMBL" id="DS474052">
    <property type="protein sequence ID" value="EDO27023.1"/>
    <property type="molecule type" value="Genomic_DNA"/>
</dbReference>
<dbReference type="KEGG" id="nve:5497270"/>
<evidence type="ECO:0000313" key="5">
    <source>
        <dbReference type="Proteomes" id="UP000001593"/>
    </source>
</evidence>
<name>A7TAE8_NEMVE</name>
<dbReference type="InterPro" id="IPR001478">
    <property type="entry name" value="PDZ"/>
</dbReference>
<gene>
    <name evidence="4" type="ORF">NEMVEDRAFT_v1g224475</name>
</gene>
<dbReference type="SUPFAM" id="SSF50156">
    <property type="entry name" value="PDZ domain-like"/>
    <property type="match status" value="1"/>
</dbReference>
<dbReference type="InParanoid" id="A7TAE8"/>
<feature type="domain" description="PDZ" evidence="3">
    <location>
        <begin position="73"/>
        <end position="132"/>
    </location>
</feature>
<feature type="non-terminal residue" evidence="4">
    <location>
        <position position="1"/>
    </location>
</feature>
<dbReference type="PROSITE" id="PS50106">
    <property type="entry name" value="PDZ"/>
    <property type="match status" value="1"/>
</dbReference>
<dbReference type="OMA" id="FLTEFVC"/>
<dbReference type="Proteomes" id="UP000001593">
    <property type="component" value="Unassembled WGS sequence"/>
</dbReference>
<proteinExistence type="predicted"/>
<evidence type="ECO:0000313" key="4">
    <source>
        <dbReference type="EMBL" id="EDO27023.1"/>
    </source>
</evidence>
<evidence type="ECO:0000256" key="1">
    <source>
        <dbReference type="ARBA" id="ARBA00022737"/>
    </source>
</evidence>
<dbReference type="InterPro" id="IPR036034">
    <property type="entry name" value="PDZ_sf"/>
</dbReference>
<protein>
    <recommendedName>
        <fullName evidence="3">PDZ domain-containing protein</fullName>
    </recommendedName>
</protein>